<accession>A0A7K3WEG1</accession>
<dbReference type="Proteomes" id="UP000470470">
    <property type="component" value="Unassembled WGS sequence"/>
</dbReference>
<dbReference type="EMBL" id="JAAGWK010000018">
    <property type="protein sequence ID" value="NEL54885.1"/>
    <property type="molecule type" value="Genomic_DNA"/>
</dbReference>
<evidence type="ECO:0000313" key="1">
    <source>
        <dbReference type="EMBL" id="NEL54885.1"/>
    </source>
</evidence>
<name>A0A7K3WEG1_9ACTN</name>
<sequence>MTASLLLEPASAADPDVSGLESAADPDIFGLEPAGDPDFFGLKCRGLA</sequence>
<comment type="caution">
    <text evidence="1">The sequence shown here is derived from an EMBL/GenBank/DDBJ whole genome shotgun (WGS) entry which is preliminary data.</text>
</comment>
<protein>
    <submittedName>
        <fullName evidence="1">Uncharacterized protein</fullName>
    </submittedName>
</protein>
<reference evidence="1 2" key="1">
    <citation type="submission" date="2020-02" db="EMBL/GenBank/DDBJ databases">
        <title>The whole genome sequence of CPCC 205119.</title>
        <authorList>
            <person name="Jiang Z."/>
        </authorList>
    </citation>
    <scope>NUCLEOTIDE SEQUENCE [LARGE SCALE GENOMIC DNA]</scope>
    <source>
        <strain evidence="1 2">CPCC 205119</strain>
    </source>
</reference>
<organism evidence="1 2">
    <name type="scientific">Goekera deserti</name>
    <dbReference type="NCBI Taxonomy" id="2497753"/>
    <lineage>
        <taxon>Bacteria</taxon>
        <taxon>Bacillati</taxon>
        <taxon>Actinomycetota</taxon>
        <taxon>Actinomycetes</taxon>
        <taxon>Geodermatophilales</taxon>
        <taxon>Geodermatophilaceae</taxon>
        <taxon>Goekera</taxon>
    </lineage>
</organism>
<evidence type="ECO:0000313" key="2">
    <source>
        <dbReference type="Proteomes" id="UP000470470"/>
    </source>
</evidence>
<gene>
    <name evidence="1" type="ORF">G1H19_12820</name>
</gene>
<proteinExistence type="predicted"/>
<dbReference type="RefSeq" id="WP_162392965.1">
    <property type="nucleotide sequence ID" value="NZ_JAABOZ010000003.1"/>
</dbReference>
<keyword evidence="2" id="KW-1185">Reference proteome</keyword>
<dbReference type="AlphaFoldDB" id="A0A7K3WEG1"/>